<protein>
    <recommendedName>
        <fullName evidence="10">Ubiquitin-like domain-containing protein</fullName>
    </recommendedName>
</protein>
<name>A0A2U1Q4T6_ARTAN</name>
<evidence type="ECO:0000256" key="4">
    <source>
        <dbReference type="ARBA" id="ARBA00022490"/>
    </source>
</evidence>
<feature type="domain" description="Ubiquitin-like" evidence="10">
    <location>
        <begin position="153"/>
        <end position="189"/>
    </location>
</feature>
<keyword evidence="4" id="KW-0963">Cytoplasm</keyword>
<dbReference type="STRING" id="35608.A0A2U1Q4T6"/>
<sequence>MKVFLRTHAGERITLDVHTFDTIDDVKLEIEEKTGIPPHQYRLICAGKHLKEGRTLAYYKIQENSTFDLIIPVRGGMQVFVKTLTGKTITLEVESSDMIDNVKAKIQDKEGIPPDQQRLIFAGKQLEDGRTLADYNIQKESTLHLVLRLRGGIHIFVKTPTGKTITLEGESSETINNVKTKIQDKEGIPQRGGMQIFVKTLCGKTITLEVKSSDKVRNVKALIEYKEGIPQDQHILTFPIGRGKQLEDKRTLADYNVQPGTTLCLLARLRGG</sequence>
<dbReference type="GO" id="GO:0005737">
    <property type="term" value="C:cytoplasm"/>
    <property type="evidence" value="ECO:0007669"/>
    <property type="project" value="UniProtKB-SubCell"/>
</dbReference>
<evidence type="ECO:0000259" key="10">
    <source>
        <dbReference type="PROSITE" id="PS50053"/>
    </source>
</evidence>
<dbReference type="AlphaFoldDB" id="A0A2U1Q4T6"/>
<feature type="domain" description="Ubiquitin-like" evidence="10">
    <location>
        <begin position="194"/>
        <end position="272"/>
    </location>
</feature>
<comment type="similarity">
    <text evidence="3">Belongs to the ubiquitin family.</text>
</comment>
<keyword evidence="12" id="KW-1185">Reference proteome</keyword>
<evidence type="ECO:0000256" key="7">
    <source>
        <dbReference type="ARBA" id="ARBA00022843"/>
    </source>
</evidence>
<dbReference type="InterPro" id="IPR000626">
    <property type="entry name" value="Ubiquitin-like_dom"/>
</dbReference>
<evidence type="ECO:0000256" key="6">
    <source>
        <dbReference type="ARBA" id="ARBA00022737"/>
    </source>
</evidence>
<dbReference type="EMBL" id="PKPP01000417">
    <property type="protein sequence ID" value="PWA93024.1"/>
    <property type="molecule type" value="Genomic_DNA"/>
</dbReference>
<evidence type="ECO:0000256" key="5">
    <source>
        <dbReference type="ARBA" id="ARBA00022499"/>
    </source>
</evidence>
<feature type="domain" description="Ubiquitin-like" evidence="10">
    <location>
        <begin position="77"/>
        <end position="152"/>
    </location>
</feature>
<dbReference type="SUPFAM" id="SSF54236">
    <property type="entry name" value="Ubiquitin-like"/>
    <property type="match status" value="4"/>
</dbReference>
<dbReference type="PRINTS" id="PR00348">
    <property type="entry name" value="UBIQUITIN"/>
</dbReference>
<comment type="subcellular location">
    <subcellularLocation>
        <location evidence="2">Cytoplasm</location>
    </subcellularLocation>
    <subcellularLocation>
        <location evidence="1">Nucleus</location>
    </subcellularLocation>
</comment>
<dbReference type="OrthoDB" id="1886586at2759"/>
<evidence type="ECO:0000313" key="11">
    <source>
        <dbReference type="EMBL" id="PWA93024.1"/>
    </source>
</evidence>
<dbReference type="InterPro" id="IPR029071">
    <property type="entry name" value="Ubiquitin-like_domsf"/>
</dbReference>
<dbReference type="FunFam" id="3.10.20.90:FF:000016">
    <property type="entry name" value="Polyubiquitin 3"/>
    <property type="match status" value="1"/>
</dbReference>
<gene>
    <name evidence="11" type="ORF">CTI12_AA076320</name>
</gene>
<accession>A0A2U1Q4T6</accession>
<dbReference type="InterPro" id="IPR019956">
    <property type="entry name" value="Ubiquitin_dom"/>
</dbReference>
<feature type="domain" description="Ubiquitin-like" evidence="10">
    <location>
        <begin position="1"/>
        <end position="76"/>
    </location>
</feature>
<evidence type="ECO:0000256" key="2">
    <source>
        <dbReference type="ARBA" id="ARBA00004496"/>
    </source>
</evidence>
<comment type="caution">
    <text evidence="11">The sequence shown here is derived from an EMBL/GenBank/DDBJ whole genome shotgun (WGS) entry which is preliminary data.</text>
</comment>
<evidence type="ECO:0000256" key="8">
    <source>
        <dbReference type="ARBA" id="ARBA00023242"/>
    </source>
</evidence>
<dbReference type="PROSITE" id="PS00299">
    <property type="entry name" value="UBIQUITIN_1"/>
    <property type="match status" value="1"/>
</dbReference>
<keyword evidence="6" id="KW-0677">Repeat</keyword>
<reference evidence="11 12" key="1">
    <citation type="journal article" date="2018" name="Mol. Plant">
        <title>The genome of Artemisia annua provides insight into the evolution of Asteraceae family and artemisinin biosynthesis.</title>
        <authorList>
            <person name="Shen Q."/>
            <person name="Zhang L."/>
            <person name="Liao Z."/>
            <person name="Wang S."/>
            <person name="Yan T."/>
            <person name="Shi P."/>
            <person name="Liu M."/>
            <person name="Fu X."/>
            <person name="Pan Q."/>
            <person name="Wang Y."/>
            <person name="Lv Z."/>
            <person name="Lu X."/>
            <person name="Zhang F."/>
            <person name="Jiang W."/>
            <person name="Ma Y."/>
            <person name="Chen M."/>
            <person name="Hao X."/>
            <person name="Li L."/>
            <person name="Tang Y."/>
            <person name="Lv G."/>
            <person name="Zhou Y."/>
            <person name="Sun X."/>
            <person name="Brodelius P.E."/>
            <person name="Rose J.K.C."/>
            <person name="Tang K."/>
        </authorList>
    </citation>
    <scope>NUCLEOTIDE SEQUENCE [LARGE SCALE GENOMIC DNA]</scope>
    <source>
        <strain evidence="12">cv. Huhao1</strain>
        <tissue evidence="11">Leaf</tissue>
    </source>
</reference>
<dbReference type="SMART" id="SM00213">
    <property type="entry name" value="UBQ"/>
    <property type="match status" value="3"/>
</dbReference>
<keyword evidence="5" id="KW-1017">Isopeptide bond</keyword>
<dbReference type="GO" id="GO:0005634">
    <property type="term" value="C:nucleus"/>
    <property type="evidence" value="ECO:0007669"/>
    <property type="project" value="UniProtKB-SubCell"/>
</dbReference>
<dbReference type="CDD" id="cd01803">
    <property type="entry name" value="Ubl_ubiquitin"/>
    <property type="match status" value="1"/>
</dbReference>
<dbReference type="PANTHER" id="PTHR10666">
    <property type="entry name" value="UBIQUITIN"/>
    <property type="match status" value="1"/>
</dbReference>
<evidence type="ECO:0000256" key="9">
    <source>
        <dbReference type="ARBA" id="ARBA00054839"/>
    </source>
</evidence>
<evidence type="ECO:0000313" key="12">
    <source>
        <dbReference type="Proteomes" id="UP000245207"/>
    </source>
</evidence>
<evidence type="ECO:0000256" key="3">
    <source>
        <dbReference type="ARBA" id="ARBA00008430"/>
    </source>
</evidence>
<organism evidence="11 12">
    <name type="scientific">Artemisia annua</name>
    <name type="common">Sweet wormwood</name>
    <dbReference type="NCBI Taxonomy" id="35608"/>
    <lineage>
        <taxon>Eukaryota</taxon>
        <taxon>Viridiplantae</taxon>
        <taxon>Streptophyta</taxon>
        <taxon>Embryophyta</taxon>
        <taxon>Tracheophyta</taxon>
        <taxon>Spermatophyta</taxon>
        <taxon>Magnoliopsida</taxon>
        <taxon>eudicotyledons</taxon>
        <taxon>Gunneridae</taxon>
        <taxon>Pentapetalae</taxon>
        <taxon>asterids</taxon>
        <taxon>campanulids</taxon>
        <taxon>Asterales</taxon>
        <taxon>Asteraceae</taxon>
        <taxon>Asteroideae</taxon>
        <taxon>Anthemideae</taxon>
        <taxon>Artemisiinae</taxon>
        <taxon>Artemisia</taxon>
    </lineage>
</organism>
<dbReference type="GO" id="GO:0003729">
    <property type="term" value="F:mRNA binding"/>
    <property type="evidence" value="ECO:0007669"/>
    <property type="project" value="UniProtKB-ARBA"/>
</dbReference>
<dbReference type="Gene3D" id="3.10.20.90">
    <property type="entry name" value="Phosphatidylinositol 3-kinase Catalytic Subunit, Chain A, domain 1"/>
    <property type="match status" value="4"/>
</dbReference>
<dbReference type="Pfam" id="PF00240">
    <property type="entry name" value="ubiquitin"/>
    <property type="match status" value="4"/>
</dbReference>
<dbReference type="FunFam" id="3.10.20.90:FF:000160">
    <property type="entry name" value="Polyubiquitin-C"/>
    <property type="match status" value="1"/>
</dbReference>
<dbReference type="CDD" id="cd17039">
    <property type="entry name" value="Ubl_ubiquitin_like"/>
    <property type="match status" value="1"/>
</dbReference>
<dbReference type="PROSITE" id="PS50053">
    <property type="entry name" value="UBIQUITIN_2"/>
    <property type="match status" value="4"/>
</dbReference>
<keyword evidence="8" id="KW-0539">Nucleus</keyword>
<dbReference type="Proteomes" id="UP000245207">
    <property type="component" value="Unassembled WGS sequence"/>
</dbReference>
<comment type="function">
    <text evidence="9">Ubiquitin exists either covalently attached to another protein, or free (unanchored). When covalently bound, it is conjugated to target proteins via an isopeptide bond either as a monomer (monoubiquitin), a polymer linked via different Lys residues of the ubiquitin (polyubiquitin chains) or a linear polymer linked via the initiator Met of the ubiquitin (linear polyubiquitin chains). Polyubiquitin chains, when attached to a target protein, have different functions depending on the Lys residue of the ubiquitin that is linked: Lys-48-linked is involved in protein degradation via the proteasome. Linear polymer chains formed via attachment by the initiator Met lead to cell signaling. Ubiquitin is usually conjugated to Lys residues of target proteins, however, in rare cases, conjugation to Cys or Ser residues has been observed. When polyubiquitin is free (unanchored-polyubiquitin), it also has distinct roles, such as in activation of protein kinases, and in signaling.</text>
</comment>
<evidence type="ECO:0000256" key="1">
    <source>
        <dbReference type="ARBA" id="ARBA00004123"/>
    </source>
</evidence>
<dbReference type="InterPro" id="IPR019954">
    <property type="entry name" value="Ubiquitin_CS"/>
</dbReference>
<dbReference type="InterPro" id="IPR050158">
    <property type="entry name" value="Ubiquitin_ubiquitin-like"/>
</dbReference>
<proteinExistence type="inferred from homology"/>
<keyword evidence="7" id="KW-0832">Ubl conjugation</keyword>
<dbReference type="FunFam" id="3.10.20.90:FF:000469">
    <property type="entry name" value="Polyubiquitin-C"/>
    <property type="match status" value="1"/>
</dbReference>